<keyword evidence="3" id="KW-0949">S-adenosyl-L-methionine</keyword>
<dbReference type="GO" id="GO:0046872">
    <property type="term" value="F:metal ion binding"/>
    <property type="evidence" value="ECO:0007669"/>
    <property type="project" value="UniProtKB-KW"/>
</dbReference>
<keyword evidence="4" id="KW-0479">Metal-binding</keyword>
<dbReference type="InterPro" id="IPR058240">
    <property type="entry name" value="rSAM_sf"/>
</dbReference>
<dbReference type="SFLD" id="SFLDS00029">
    <property type="entry name" value="Radical_SAM"/>
    <property type="match status" value="1"/>
</dbReference>
<comment type="cofactor">
    <cofactor evidence="1">
        <name>[4Fe-4S] cluster</name>
        <dbReference type="ChEBI" id="CHEBI:49883"/>
    </cofactor>
</comment>
<evidence type="ECO:0000259" key="7">
    <source>
        <dbReference type="SMART" id="SM00729"/>
    </source>
</evidence>
<evidence type="ECO:0000256" key="5">
    <source>
        <dbReference type="ARBA" id="ARBA00023004"/>
    </source>
</evidence>
<accession>A0A8A3S499</accession>
<dbReference type="InterPro" id="IPR039661">
    <property type="entry name" value="ELP3"/>
</dbReference>
<reference evidence="8" key="2">
    <citation type="submission" date="2019-02" db="EMBL/GenBank/DDBJ databases">
        <authorList>
            <person name="Chen S.-C."/>
            <person name="Chien H.-H."/>
            <person name="Lai M.-C."/>
        </authorList>
    </citation>
    <scope>NUCLEOTIDE SEQUENCE</scope>
    <source>
        <strain evidence="8">N2F9704</strain>
    </source>
</reference>
<dbReference type="GO" id="GO:0002926">
    <property type="term" value="P:tRNA wobble base 5-methoxycarbonylmethyl-2-thiouridinylation"/>
    <property type="evidence" value="ECO:0007669"/>
    <property type="project" value="TreeGrafter"/>
</dbReference>
<proteinExistence type="predicted"/>
<dbReference type="PANTHER" id="PTHR11135">
    <property type="entry name" value="HISTONE ACETYLTRANSFERASE-RELATED"/>
    <property type="match status" value="1"/>
</dbReference>
<dbReference type="AlphaFoldDB" id="A0A8A3S499"/>
<dbReference type="KEGG" id="maqe:RJ40_02600"/>
<dbReference type="InterPro" id="IPR007197">
    <property type="entry name" value="rSAM"/>
</dbReference>
<organism evidence="8 9">
    <name type="scientific">Methanofollis aquaemaris</name>
    <dbReference type="NCBI Taxonomy" id="126734"/>
    <lineage>
        <taxon>Archaea</taxon>
        <taxon>Methanobacteriati</taxon>
        <taxon>Methanobacteriota</taxon>
        <taxon>Stenosarchaea group</taxon>
        <taxon>Methanomicrobia</taxon>
        <taxon>Methanomicrobiales</taxon>
        <taxon>Methanomicrobiaceae</taxon>
        <taxon>Methanofollis</taxon>
    </lineage>
</organism>
<name>A0A8A3S499_9EURY</name>
<dbReference type="PIRSF" id="PIRSF004954">
    <property type="entry name" value="Radical_SAM"/>
    <property type="match status" value="1"/>
</dbReference>
<evidence type="ECO:0000256" key="2">
    <source>
        <dbReference type="ARBA" id="ARBA00022485"/>
    </source>
</evidence>
<keyword evidence="6" id="KW-0411">Iron-sulfur</keyword>
<dbReference type="EMBL" id="CP036172">
    <property type="protein sequence ID" value="QSZ66466.1"/>
    <property type="molecule type" value="Genomic_DNA"/>
</dbReference>
<reference evidence="8" key="1">
    <citation type="journal article" date="2001" name="Int. J. Syst. Evol. Microbiol.">
        <title>Methanofollis aquaemaris sp. nov., a methanogen isolated from an aquaculture fish pond.</title>
        <authorList>
            <person name="Lai M.C."/>
            <person name="Chen S.C."/>
        </authorList>
    </citation>
    <scope>NUCLEOTIDE SEQUENCE</scope>
    <source>
        <strain evidence="8">N2F9704</strain>
    </source>
</reference>
<dbReference type="PANTHER" id="PTHR11135:SF0">
    <property type="entry name" value="ELONGATOR COMPLEX PROTEIN 3"/>
    <property type="match status" value="1"/>
</dbReference>
<evidence type="ECO:0000313" key="8">
    <source>
        <dbReference type="EMBL" id="QSZ66466.1"/>
    </source>
</evidence>
<dbReference type="SUPFAM" id="SSF102114">
    <property type="entry name" value="Radical SAM enzymes"/>
    <property type="match status" value="1"/>
</dbReference>
<dbReference type="SMART" id="SM00729">
    <property type="entry name" value="Elp3"/>
    <property type="match status" value="1"/>
</dbReference>
<keyword evidence="2" id="KW-0004">4Fe-4S</keyword>
<protein>
    <submittedName>
        <fullName evidence="8">TIGR01210 family radical SAM protein</fullName>
    </submittedName>
</protein>
<dbReference type="NCBIfam" id="TIGR01210">
    <property type="entry name" value="archaeosine biosynthesis radical SAM protein RaSEA"/>
    <property type="match status" value="1"/>
</dbReference>
<evidence type="ECO:0000256" key="3">
    <source>
        <dbReference type="ARBA" id="ARBA00022691"/>
    </source>
</evidence>
<evidence type="ECO:0000256" key="6">
    <source>
        <dbReference type="ARBA" id="ARBA00023014"/>
    </source>
</evidence>
<keyword evidence="9" id="KW-1185">Reference proteome</keyword>
<keyword evidence="5" id="KW-0408">Iron</keyword>
<evidence type="ECO:0000313" key="9">
    <source>
        <dbReference type="Proteomes" id="UP001042704"/>
    </source>
</evidence>
<dbReference type="GO" id="GO:0003824">
    <property type="term" value="F:catalytic activity"/>
    <property type="evidence" value="ECO:0007669"/>
    <property type="project" value="InterPro"/>
</dbReference>
<dbReference type="InterPro" id="IPR006638">
    <property type="entry name" value="Elp3/MiaA/NifB-like_rSAM"/>
</dbReference>
<gene>
    <name evidence="8" type="ORF">RJ40_02600</name>
</gene>
<sequence>MVSMESIKPLATWKGKDRYEGSVLDSLTVIFKSGGCSYRRCLMCGYRFEGYFGASQEEILAQMRGQLAWVEEHFDLTAVQMVKIFTSGSFLDPVEVPPAFREDVCRAFAGKVVVVETRPEYVEEEGTAAMVAALDTGDFDTPLHIAVGLETTDDAIREKSIRKGFTFDDFIAASKRAGAAGAGVKAYLLLKPMFLTEKEAVEDMKKSILEVTPYCGMISMNACTVQRGTELEQAWKERTYRPPYLWSILEVLADISGDVPVFCDPVGGGATRGPHNCGTCDRDLVQGINDFALTGDVELVRALLDEVECGCKKEWEYVMGHERPWCMPLTR</sequence>
<feature type="domain" description="Elp3/MiaA/NifB-like radical SAM core" evidence="7">
    <location>
        <begin position="26"/>
        <end position="254"/>
    </location>
</feature>
<dbReference type="GO" id="GO:0005737">
    <property type="term" value="C:cytoplasm"/>
    <property type="evidence" value="ECO:0007669"/>
    <property type="project" value="TreeGrafter"/>
</dbReference>
<dbReference type="GO" id="GO:0051539">
    <property type="term" value="F:4 iron, 4 sulfur cluster binding"/>
    <property type="evidence" value="ECO:0007669"/>
    <property type="project" value="UniProtKB-KW"/>
</dbReference>
<dbReference type="Proteomes" id="UP001042704">
    <property type="component" value="Chromosome"/>
</dbReference>
<evidence type="ECO:0000256" key="4">
    <source>
        <dbReference type="ARBA" id="ARBA00022723"/>
    </source>
</evidence>
<dbReference type="InterPro" id="IPR005909">
    <property type="entry name" value="RaSEA"/>
</dbReference>
<evidence type="ECO:0000256" key="1">
    <source>
        <dbReference type="ARBA" id="ARBA00001966"/>
    </source>
</evidence>
<dbReference type="CDD" id="cd01335">
    <property type="entry name" value="Radical_SAM"/>
    <property type="match status" value="1"/>
</dbReference>